<dbReference type="Proteomes" id="UP000245981">
    <property type="component" value="Unassembled WGS sequence"/>
</dbReference>
<reference evidence="1 2" key="1">
    <citation type="submission" date="2018-05" db="EMBL/GenBank/DDBJ databases">
        <title>Genomic Encyclopedia of Type Strains, Phase IV (KMG-V): Genome sequencing to study the core and pangenomes of soil and plant-associated prokaryotes.</title>
        <authorList>
            <person name="Whitman W."/>
        </authorList>
    </citation>
    <scope>NUCLEOTIDE SEQUENCE [LARGE SCALE GENOMIC DNA]</scope>
    <source>
        <strain evidence="1 2">PNA 200-10</strain>
    </source>
</reference>
<evidence type="ECO:0000313" key="1">
    <source>
        <dbReference type="EMBL" id="PWK98571.1"/>
    </source>
</evidence>
<dbReference type="OrthoDB" id="5703587at2"/>
<dbReference type="EMBL" id="QGHF01000003">
    <property type="protein sequence ID" value="PWK98571.1"/>
    <property type="molecule type" value="Genomic_DNA"/>
</dbReference>
<organism evidence="1 2">
    <name type="scientific">Pantoea allii</name>
    <dbReference type="NCBI Taxonomy" id="574096"/>
    <lineage>
        <taxon>Bacteria</taxon>
        <taxon>Pseudomonadati</taxon>
        <taxon>Pseudomonadota</taxon>
        <taxon>Gammaproteobacteria</taxon>
        <taxon>Enterobacterales</taxon>
        <taxon>Erwiniaceae</taxon>
        <taxon>Pantoea</taxon>
    </lineage>
</organism>
<name>A0A2V2BJG3_9GAMM</name>
<protein>
    <submittedName>
        <fullName evidence="1">Uncharacterized protein</fullName>
    </submittedName>
</protein>
<proteinExistence type="predicted"/>
<evidence type="ECO:0000313" key="2">
    <source>
        <dbReference type="Proteomes" id="UP000245981"/>
    </source>
</evidence>
<sequence>MNEQASEISLLIKHDSEESHCIWNRLAEHKLNRSLTAPGQTYHGGEDWEYTETLELPSGGTEKRYFHHFRHRCHPLAGNVDVIVPASRHFTPTDSGNAYYHDFG</sequence>
<gene>
    <name evidence="1" type="ORF">C7431_103339</name>
</gene>
<comment type="caution">
    <text evidence="1">The sequence shown here is derived from an EMBL/GenBank/DDBJ whole genome shotgun (WGS) entry which is preliminary data.</text>
</comment>
<dbReference type="AlphaFoldDB" id="A0A2V2BJG3"/>
<accession>A0A2V2BJG3</accession>